<dbReference type="InterPro" id="IPR000109">
    <property type="entry name" value="POT_fam"/>
</dbReference>
<protein>
    <submittedName>
        <fullName evidence="11">Amino acid transporter</fullName>
    </submittedName>
</protein>
<feature type="transmembrane region" description="Helical" evidence="9">
    <location>
        <begin position="354"/>
        <end position="373"/>
    </location>
</feature>
<keyword evidence="5" id="KW-0653">Protein transport</keyword>
<dbReference type="RefSeq" id="WP_055144839.1">
    <property type="nucleotide sequence ID" value="NZ_JXSZ01000005.1"/>
</dbReference>
<dbReference type="CDD" id="cd17346">
    <property type="entry name" value="MFS_DtpA_like"/>
    <property type="match status" value="1"/>
</dbReference>
<feature type="transmembrane region" description="Helical" evidence="9">
    <location>
        <begin position="246"/>
        <end position="262"/>
    </location>
</feature>
<evidence type="ECO:0000256" key="5">
    <source>
        <dbReference type="ARBA" id="ARBA00022856"/>
    </source>
</evidence>
<dbReference type="GO" id="GO:1904680">
    <property type="term" value="F:peptide transmembrane transporter activity"/>
    <property type="evidence" value="ECO:0007669"/>
    <property type="project" value="InterPro"/>
</dbReference>
<proteinExistence type="inferred from homology"/>
<evidence type="ECO:0000256" key="8">
    <source>
        <dbReference type="RuleBase" id="RU003755"/>
    </source>
</evidence>
<comment type="subcellular location">
    <subcellularLocation>
        <location evidence="1">Cell membrane</location>
        <topology evidence="1">Multi-pass membrane protein</topology>
    </subcellularLocation>
    <subcellularLocation>
        <location evidence="8">Membrane</location>
        <topology evidence="8">Multi-pass membrane protein</topology>
    </subcellularLocation>
</comment>
<evidence type="ECO:0000313" key="12">
    <source>
        <dbReference type="Proteomes" id="UP000050454"/>
    </source>
</evidence>
<evidence type="ECO:0000256" key="2">
    <source>
        <dbReference type="ARBA" id="ARBA00022448"/>
    </source>
</evidence>
<keyword evidence="2 8" id="KW-0813">Transport</keyword>
<keyword evidence="5" id="KW-0571">Peptide transport</keyword>
<evidence type="ECO:0000256" key="1">
    <source>
        <dbReference type="ARBA" id="ARBA00004651"/>
    </source>
</evidence>
<keyword evidence="3" id="KW-1003">Cell membrane</keyword>
<sequence length="484" mass="53058">MSVKEKTLFGHPMGLYVLFFTEMWERFSYYGMRAILFLYLTKGASEGAMGLPEDTAGAVYGLYAASVYLLTLPGGWIADNVLGQKKAIWWGGISIMLGHLILALPSTPSVFFLGLAFIAIGTGLLKANISSVVGELYPEGGAKRDAAFSIFYLGINLGSFFGMFIVGYLGEKVGWHYGFGAAAFAMLFGLINFRVNGKYLAEIGEKPAKKSSLTYLYVVIGLLVVAALSVITGVLDSIQLANSMKYIISGITVAYFFYIGFMDKSLTVVERKRVGVLFILFIAIAIFWSGFEQAATTFTIFADRHTDRMAFGWEMPASWFQNANSLFILIFSAPFAALWVWLNKRNLDPNVPVKFGLGLVQLGLGFFVMYLAAERVLDGSLAGMGWLTFTYLLHSLGELCISPVGLSSYTKLAPKKYYSQMMGLWFVGASLGNLIAGLFAGNFDEENINAMPGLFMQFCVIGAVAGLVMILFNKQIKNWMGGIK</sequence>
<dbReference type="GO" id="GO:0006857">
    <property type="term" value="P:oligopeptide transport"/>
    <property type="evidence" value="ECO:0007669"/>
    <property type="project" value="InterPro"/>
</dbReference>
<dbReference type="PANTHER" id="PTHR23517">
    <property type="entry name" value="RESISTANCE PROTEIN MDTM, PUTATIVE-RELATED-RELATED"/>
    <property type="match status" value="1"/>
</dbReference>
<dbReference type="PATRIC" id="fig|1605367.3.peg.2490"/>
<keyword evidence="7 9" id="KW-0472">Membrane</keyword>
<dbReference type="InterPro" id="IPR018456">
    <property type="entry name" value="PTR2_symporter_CS"/>
</dbReference>
<feature type="domain" description="Major facilitator superfamily (MFS) profile" evidence="10">
    <location>
        <begin position="14"/>
        <end position="477"/>
    </location>
</feature>
<evidence type="ECO:0000313" key="11">
    <source>
        <dbReference type="EMBL" id="KPM50031.1"/>
    </source>
</evidence>
<organism evidence="11 12">
    <name type="scientific">Jiulongibacter sediminis</name>
    <dbReference type="NCBI Taxonomy" id="1605367"/>
    <lineage>
        <taxon>Bacteria</taxon>
        <taxon>Pseudomonadati</taxon>
        <taxon>Bacteroidota</taxon>
        <taxon>Cytophagia</taxon>
        <taxon>Cytophagales</taxon>
        <taxon>Leadbetterellaceae</taxon>
        <taxon>Jiulongibacter</taxon>
    </lineage>
</organism>
<evidence type="ECO:0000259" key="10">
    <source>
        <dbReference type="PROSITE" id="PS50850"/>
    </source>
</evidence>
<accession>A0A0P7CB80</accession>
<evidence type="ECO:0000256" key="9">
    <source>
        <dbReference type="SAM" id="Phobius"/>
    </source>
</evidence>
<dbReference type="AlphaFoldDB" id="A0A0P7CB80"/>
<dbReference type="Pfam" id="PF00854">
    <property type="entry name" value="PTR2"/>
    <property type="match status" value="1"/>
</dbReference>
<dbReference type="NCBIfam" id="TIGR00924">
    <property type="entry name" value="yjdL_sub1_fam"/>
    <property type="match status" value="1"/>
</dbReference>
<feature type="transmembrane region" description="Helical" evidence="9">
    <location>
        <begin position="274"/>
        <end position="291"/>
    </location>
</feature>
<name>A0A0P7CB80_9BACT</name>
<dbReference type="Proteomes" id="UP000050454">
    <property type="component" value="Unassembled WGS sequence"/>
</dbReference>
<feature type="transmembrane region" description="Helical" evidence="9">
    <location>
        <begin position="323"/>
        <end position="342"/>
    </location>
</feature>
<keyword evidence="6 9" id="KW-1133">Transmembrane helix</keyword>
<dbReference type="Gene3D" id="1.20.1250.20">
    <property type="entry name" value="MFS general substrate transporter like domains"/>
    <property type="match status" value="1"/>
</dbReference>
<feature type="transmembrane region" description="Helical" evidence="9">
    <location>
        <begin position="150"/>
        <end position="169"/>
    </location>
</feature>
<dbReference type="PANTHER" id="PTHR23517:SF15">
    <property type="entry name" value="PROTON-DEPENDENT OLIGOPEPTIDE FAMILY TRANSPORT PROTEIN"/>
    <property type="match status" value="1"/>
</dbReference>
<reference evidence="11 12" key="1">
    <citation type="submission" date="2015-07" db="EMBL/GenBank/DDBJ databases">
        <title>The draft genome sequence of Leadbetterella sp. JN14-9.</title>
        <authorList>
            <person name="Liu Y."/>
            <person name="Du J."/>
            <person name="Shao Z."/>
        </authorList>
    </citation>
    <scope>NUCLEOTIDE SEQUENCE [LARGE SCALE GENOMIC DNA]</scope>
    <source>
        <strain evidence="11 12">JN14-9</strain>
    </source>
</reference>
<dbReference type="OrthoDB" id="9772725at2"/>
<gene>
    <name evidence="11" type="ORF">AFM12_05655</name>
</gene>
<feature type="transmembrane region" description="Helical" evidence="9">
    <location>
        <begin position="421"/>
        <end position="441"/>
    </location>
</feature>
<dbReference type="SUPFAM" id="SSF103473">
    <property type="entry name" value="MFS general substrate transporter"/>
    <property type="match status" value="1"/>
</dbReference>
<evidence type="ECO:0000256" key="4">
    <source>
        <dbReference type="ARBA" id="ARBA00022692"/>
    </source>
</evidence>
<dbReference type="InterPro" id="IPR005279">
    <property type="entry name" value="Dipep/tripep_permease"/>
</dbReference>
<feature type="transmembrane region" description="Helical" evidence="9">
    <location>
        <begin position="175"/>
        <end position="193"/>
    </location>
</feature>
<evidence type="ECO:0000256" key="7">
    <source>
        <dbReference type="ARBA" id="ARBA00023136"/>
    </source>
</evidence>
<dbReference type="PROSITE" id="PS50850">
    <property type="entry name" value="MFS"/>
    <property type="match status" value="1"/>
</dbReference>
<dbReference type="STRING" id="1605367.AFM12_05655"/>
<comment type="caution">
    <text evidence="11">The sequence shown here is derived from an EMBL/GenBank/DDBJ whole genome shotgun (WGS) entry which is preliminary data.</text>
</comment>
<feature type="transmembrane region" description="Helical" evidence="9">
    <location>
        <begin position="58"/>
        <end position="78"/>
    </location>
</feature>
<dbReference type="InterPro" id="IPR036259">
    <property type="entry name" value="MFS_trans_sf"/>
</dbReference>
<feature type="transmembrane region" description="Helical" evidence="9">
    <location>
        <begin position="214"/>
        <end position="234"/>
    </location>
</feature>
<feature type="transmembrane region" description="Helical" evidence="9">
    <location>
        <begin position="453"/>
        <end position="472"/>
    </location>
</feature>
<feature type="transmembrane region" description="Helical" evidence="9">
    <location>
        <begin position="87"/>
        <end position="104"/>
    </location>
</feature>
<evidence type="ECO:0000256" key="6">
    <source>
        <dbReference type="ARBA" id="ARBA00022989"/>
    </source>
</evidence>
<keyword evidence="12" id="KW-1185">Reference proteome</keyword>
<feature type="transmembrane region" description="Helical" evidence="9">
    <location>
        <begin position="385"/>
        <end position="409"/>
    </location>
</feature>
<dbReference type="EMBL" id="LGTQ01000005">
    <property type="protein sequence ID" value="KPM50031.1"/>
    <property type="molecule type" value="Genomic_DNA"/>
</dbReference>
<comment type="similarity">
    <text evidence="8">Belongs to the major facilitator superfamily. Proton-dependent oligopeptide transporter (POT/PTR) (TC 2.A.17) family.</text>
</comment>
<feature type="transmembrane region" description="Helical" evidence="9">
    <location>
        <begin position="110"/>
        <end position="129"/>
    </location>
</feature>
<dbReference type="GO" id="GO:0005886">
    <property type="term" value="C:plasma membrane"/>
    <property type="evidence" value="ECO:0007669"/>
    <property type="project" value="UniProtKB-SubCell"/>
</dbReference>
<dbReference type="InterPro" id="IPR020846">
    <property type="entry name" value="MFS_dom"/>
</dbReference>
<dbReference type="InterPro" id="IPR050171">
    <property type="entry name" value="MFS_Transporters"/>
</dbReference>
<evidence type="ECO:0000256" key="3">
    <source>
        <dbReference type="ARBA" id="ARBA00022475"/>
    </source>
</evidence>
<dbReference type="PROSITE" id="PS01023">
    <property type="entry name" value="PTR2_2"/>
    <property type="match status" value="1"/>
</dbReference>
<keyword evidence="4 8" id="KW-0812">Transmembrane</keyword>